<reference evidence="11" key="1">
    <citation type="journal article" date="2012" name="MBio">
        <title>Comparative genome analysis of Trichophyton rubrum and related dermatophytes reveals candidate genes involved in infection.</title>
        <authorList>
            <person name="Martinez D.A."/>
            <person name="Oliver B.G."/>
            <person name="Graeser Y."/>
            <person name="Goldberg J.M."/>
            <person name="Li W."/>
            <person name="Martinez-Rossi N.M."/>
            <person name="Monod M."/>
            <person name="Shelest E."/>
            <person name="Barton R.C."/>
            <person name="Birch E."/>
            <person name="Brakhage A.A."/>
            <person name="Chen Z."/>
            <person name="Gurr S.J."/>
            <person name="Heiman D."/>
            <person name="Heitman J."/>
            <person name="Kosti I."/>
            <person name="Rossi A."/>
            <person name="Saif S."/>
            <person name="Samalova M."/>
            <person name="Saunders C.W."/>
            <person name="Shea T."/>
            <person name="Summerbell R.C."/>
            <person name="Xu J."/>
            <person name="Young S."/>
            <person name="Zeng Q."/>
            <person name="Birren B.W."/>
            <person name="Cuomo C.A."/>
            <person name="White T.C."/>
        </authorList>
    </citation>
    <scope>NUCLEOTIDE SEQUENCE [LARGE SCALE GENOMIC DNA]</scope>
    <source>
        <strain evidence="11">ATCC MYA-4605 / CBS 113480</strain>
    </source>
</reference>
<evidence type="ECO:0000256" key="2">
    <source>
        <dbReference type="ARBA" id="ARBA00022475"/>
    </source>
</evidence>
<evidence type="ECO:0000256" key="8">
    <source>
        <dbReference type="SAM" id="Phobius"/>
    </source>
</evidence>
<evidence type="ECO:0000256" key="5">
    <source>
        <dbReference type="ARBA" id="ARBA00023136"/>
    </source>
</evidence>
<dbReference type="PANTHER" id="PTHR34992">
    <property type="entry name" value="HYPHAL ANASTAMOSIS-7 PROTEIN"/>
    <property type="match status" value="1"/>
</dbReference>
<keyword evidence="5 8" id="KW-0472">Membrane</keyword>
<dbReference type="VEuPathDB" id="FungiDB:MCYG_04867"/>
<protein>
    <recommendedName>
        <fullName evidence="9">Copper acquisition factor BIM1-like domain-containing protein</fullName>
    </recommendedName>
</protein>
<keyword evidence="6" id="KW-0325">Glycoprotein</keyword>
<dbReference type="STRING" id="554155.C5FQ95"/>
<dbReference type="Proteomes" id="UP000002035">
    <property type="component" value="Unassembled WGS sequence"/>
</dbReference>
<dbReference type="HOGENOM" id="CLU_067864_2_0_1"/>
<evidence type="ECO:0000313" key="11">
    <source>
        <dbReference type="Proteomes" id="UP000002035"/>
    </source>
</evidence>
<dbReference type="eggNOG" id="ENOG502S3DR">
    <property type="taxonomic scope" value="Eukaryota"/>
</dbReference>
<keyword evidence="2" id="KW-1003">Cell membrane</keyword>
<gene>
    <name evidence="10" type="ORF">MCYG_04867</name>
</gene>
<evidence type="ECO:0000256" key="3">
    <source>
        <dbReference type="ARBA" id="ARBA00022622"/>
    </source>
</evidence>
<dbReference type="GO" id="GO:0005886">
    <property type="term" value="C:plasma membrane"/>
    <property type="evidence" value="ECO:0007669"/>
    <property type="project" value="UniProtKB-SubCell"/>
</dbReference>
<organism evidence="10 11">
    <name type="scientific">Arthroderma otae (strain ATCC MYA-4605 / CBS 113480)</name>
    <name type="common">Microsporum canis</name>
    <dbReference type="NCBI Taxonomy" id="554155"/>
    <lineage>
        <taxon>Eukaryota</taxon>
        <taxon>Fungi</taxon>
        <taxon>Dikarya</taxon>
        <taxon>Ascomycota</taxon>
        <taxon>Pezizomycotina</taxon>
        <taxon>Eurotiomycetes</taxon>
        <taxon>Eurotiomycetidae</taxon>
        <taxon>Onygenales</taxon>
        <taxon>Arthrodermataceae</taxon>
        <taxon>Microsporum</taxon>
    </lineage>
</organism>
<evidence type="ECO:0000256" key="6">
    <source>
        <dbReference type="ARBA" id="ARBA00023180"/>
    </source>
</evidence>
<feature type="domain" description="Copper acquisition factor BIM1-like" evidence="9">
    <location>
        <begin position="1"/>
        <end position="146"/>
    </location>
</feature>
<evidence type="ECO:0000313" key="10">
    <source>
        <dbReference type="EMBL" id="EEQ32048.1"/>
    </source>
</evidence>
<dbReference type="OrthoDB" id="2587363at2759"/>
<comment type="subcellular location">
    <subcellularLocation>
        <location evidence="1">Cell membrane</location>
        <topology evidence="1">Lipid-anchor</topology>
        <topology evidence="1">GPI-anchor</topology>
    </subcellularLocation>
</comment>
<keyword evidence="8" id="KW-1133">Transmembrane helix</keyword>
<evidence type="ECO:0000259" key="9">
    <source>
        <dbReference type="Pfam" id="PF20238"/>
    </source>
</evidence>
<dbReference type="RefSeq" id="XP_002847130.1">
    <property type="nucleotide sequence ID" value="XM_002847084.1"/>
</dbReference>
<proteinExistence type="predicted"/>
<keyword evidence="3" id="KW-0336">GPI-anchor</keyword>
<dbReference type="PANTHER" id="PTHR34992:SF5">
    <property type="entry name" value="ANCHORED PROTEIN, PUTATIVE (AFU_ORTHOLOGUE AFUA_6G02800)-RELATED"/>
    <property type="match status" value="1"/>
</dbReference>
<dbReference type="InterPro" id="IPR046936">
    <property type="entry name" value="BIM1-like"/>
</dbReference>
<sequence length="236" mass="25588">MAHIGYLWPPVRGRDAARRNIAPCGSDASVLNRTNFPLSHGVLALLIQGNSSNTQVSISYKENPTSNDDFTMLIELGQIKDVDQGYRCYPIPDPPREIKDGTVASLQAKYQTQSGRDETKTFYACADIRYISTSKFDTQAPCFNVTVGDFITPNRSSTAQPGSHPTVKSDIAGGSGTGLTRGEVAGIAIGVLVGVILIVLSYIGYLRYQQRRGNQPHKLPVRNTNWDGVGNIVSAN</sequence>
<dbReference type="InterPro" id="IPR046530">
    <property type="entry name" value="BIM1-like_dom"/>
</dbReference>
<accession>C5FQ95</accession>
<dbReference type="CDD" id="cd21176">
    <property type="entry name" value="LPMO_auxiliary-like"/>
    <property type="match status" value="1"/>
</dbReference>
<dbReference type="GO" id="GO:0098552">
    <property type="term" value="C:side of membrane"/>
    <property type="evidence" value="ECO:0007669"/>
    <property type="project" value="UniProtKB-KW"/>
</dbReference>
<dbReference type="GeneID" id="9223735"/>
<evidence type="ECO:0000256" key="1">
    <source>
        <dbReference type="ARBA" id="ARBA00004609"/>
    </source>
</evidence>
<name>C5FQ95_ARTOC</name>
<dbReference type="Pfam" id="PF20238">
    <property type="entry name" value="BIM1-like_dom"/>
    <property type="match status" value="1"/>
</dbReference>
<keyword evidence="4" id="KW-0732">Signal</keyword>
<dbReference type="OMA" id="WSGDMDN"/>
<keyword evidence="7" id="KW-0449">Lipoprotein</keyword>
<dbReference type="EMBL" id="DS995704">
    <property type="protein sequence ID" value="EEQ32048.1"/>
    <property type="molecule type" value="Genomic_DNA"/>
</dbReference>
<evidence type="ECO:0000256" key="4">
    <source>
        <dbReference type="ARBA" id="ARBA00022729"/>
    </source>
</evidence>
<keyword evidence="11" id="KW-1185">Reference proteome</keyword>
<keyword evidence="8" id="KW-0812">Transmembrane</keyword>
<dbReference type="AlphaFoldDB" id="C5FQ95"/>
<feature type="transmembrane region" description="Helical" evidence="8">
    <location>
        <begin position="184"/>
        <end position="205"/>
    </location>
</feature>
<evidence type="ECO:0000256" key="7">
    <source>
        <dbReference type="ARBA" id="ARBA00023288"/>
    </source>
</evidence>